<gene>
    <name evidence="1" type="ORF">SLEP1_g13594</name>
</gene>
<reference evidence="1 2" key="1">
    <citation type="journal article" date="2021" name="Commun. Biol.">
        <title>The genome of Shorea leprosula (Dipterocarpaceae) highlights the ecological relevance of drought in aseasonal tropical rainforests.</title>
        <authorList>
            <person name="Ng K.K.S."/>
            <person name="Kobayashi M.J."/>
            <person name="Fawcett J.A."/>
            <person name="Hatakeyama M."/>
            <person name="Paape T."/>
            <person name="Ng C.H."/>
            <person name="Ang C.C."/>
            <person name="Tnah L.H."/>
            <person name="Lee C.T."/>
            <person name="Nishiyama T."/>
            <person name="Sese J."/>
            <person name="O'Brien M.J."/>
            <person name="Copetti D."/>
            <person name="Mohd Noor M.I."/>
            <person name="Ong R.C."/>
            <person name="Putra M."/>
            <person name="Sireger I.Z."/>
            <person name="Indrioko S."/>
            <person name="Kosugi Y."/>
            <person name="Izuno A."/>
            <person name="Isagi Y."/>
            <person name="Lee S.L."/>
            <person name="Shimizu K.K."/>
        </authorList>
    </citation>
    <scope>NUCLEOTIDE SEQUENCE [LARGE SCALE GENOMIC DNA]</scope>
    <source>
        <strain evidence="1">214</strain>
    </source>
</reference>
<sequence>MGRVFLVDLGSKTQYRCRFCESPLALKDDVLSWHCFVLQILS</sequence>
<proteinExistence type="predicted"/>
<name>A0AAV5IQW5_9ROSI</name>
<accession>A0AAV5IQW5</accession>
<dbReference type="AlphaFoldDB" id="A0AAV5IQW5"/>
<evidence type="ECO:0000313" key="2">
    <source>
        <dbReference type="Proteomes" id="UP001054252"/>
    </source>
</evidence>
<comment type="caution">
    <text evidence="1">The sequence shown here is derived from an EMBL/GenBank/DDBJ whole genome shotgun (WGS) entry which is preliminary data.</text>
</comment>
<organism evidence="1 2">
    <name type="scientific">Rubroshorea leprosula</name>
    <dbReference type="NCBI Taxonomy" id="152421"/>
    <lineage>
        <taxon>Eukaryota</taxon>
        <taxon>Viridiplantae</taxon>
        <taxon>Streptophyta</taxon>
        <taxon>Embryophyta</taxon>
        <taxon>Tracheophyta</taxon>
        <taxon>Spermatophyta</taxon>
        <taxon>Magnoliopsida</taxon>
        <taxon>eudicotyledons</taxon>
        <taxon>Gunneridae</taxon>
        <taxon>Pentapetalae</taxon>
        <taxon>rosids</taxon>
        <taxon>malvids</taxon>
        <taxon>Malvales</taxon>
        <taxon>Dipterocarpaceae</taxon>
        <taxon>Rubroshorea</taxon>
    </lineage>
</organism>
<dbReference type="Proteomes" id="UP001054252">
    <property type="component" value="Unassembled WGS sequence"/>
</dbReference>
<protein>
    <recommendedName>
        <fullName evidence="3">Yippee domain-containing protein</fullName>
    </recommendedName>
</protein>
<dbReference type="EMBL" id="BPVZ01000016">
    <property type="protein sequence ID" value="GKV00991.1"/>
    <property type="molecule type" value="Genomic_DNA"/>
</dbReference>
<keyword evidence="2" id="KW-1185">Reference proteome</keyword>
<evidence type="ECO:0000313" key="1">
    <source>
        <dbReference type="EMBL" id="GKV00991.1"/>
    </source>
</evidence>
<evidence type="ECO:0008006" key="3">
    <source>
        <dbReference type="Google" id="ProtNLM"/>
    </source>
</evidence>